<accession>A0A1A9ZA51</accession>
<dbReference type="EnsemblMetazoa" id="GPAI008321-RA">
    <property type="protein sequence ID" value="GPAI008321-PA"/>
    <property type="gene ID" value="GPAI008321"/>
</dbReference>
<evidence type="ECO:0000313" key="3">
    <source>
        <dbReference type="Proteomes" id="UP000092445"/>
    </source>
</evidence>
<feature type="chain" id="PRO_5008402682" evidence="1">
    <location>
        <begin position="17"/>
        <end position="131"/>
    </location>
</feature>
<name>A0A1A9ZA51_GLOPL</name>
<dbReference type="AlphaFoldDB" id="A0A1A9ZA51"/>
<reference evidence="2" key="2">
    <citation type="submission" date="2020-05" db="UniProtKB">
        <authorList>
            <consortium name="EnsemblMetazoa"/>
        </authorList>
    </citation>
    <scope>IDENTIFICATION</scope>
    <source>
        <strain evidence="2">IAEA</strain>
    </source>
</reference>
<dbReference type="Proteomes" id="UP000092445">
    <property type="component" value="Unassembled WGS sequence"/>
</dbReference>
<evidence type="ECO:0000313" key="2">
    <source>
        <dbReference type="EnsemblMetazoa" id="GPAI008321-PA"/>
    </source>
</evidence>
<sequence>MCSSMMRMVAFALASGCLLHTHTPLYSLAGHGSAASYAIAVVWINGNKEQTKTGIYSDAEDLKFHKFCVPCGGTRDIFNVKLTNEREGLPNIGINIILVKCGSSTENAKKRHIVQADDIKPLRIKVIEFLE</sequence>
<organism evidence="2 3">
    <name type="scientific">Glossina pallidipes</name>
    <name type="common">Tsetse fly</name>
    <dbReference type="NCBI Taxonomy" id="7398"/>
    <lineage>
        <taxon>Eukaryota</taxon>
        <taxon>Metazoa</taxon>
        <taxon>Ecdysozoa</taxon>
        <taxon>Arthropoda</taxon>
        <taxon>Hexapoda</taxon>
        <taxon>Insecta</taxon>
        <taxon>Pterygota</taxon>
        <taxon>Neoptera</taxon>
        <taxon>Endopterygota</taxon>
        <taxon>Diptera</taxon>
        <taxon>Brachycera</taxon>
        <taxon>Muscomorpha</taxon>
        <taxon>Hippoboscoidea</taxon>
        <taxon>Glossinidae</taxon>
        <taxon>Glossina</taxon>
    </lineage>
</organism>
<reference evidence="3" key="1">
    <citation type="submission" date="2014-03" db="EMBL/GenBank/DDBJ databases">
        <authorList>
            <person name="Aksoy S."/>
            <person name="Warren W."/>
            <person name="Wilson R.K."/>
        </authorList>
    </citation>
    <scope>NUCLEOTIDE SEQUENCE [LARGE SCALE GENOMIC DNA]</scope>
    <source>
        <strain evidence="3">IAEA</strain>
    </source>
</reference>
<keyword evidence="3" id="KW-1185">Reference proteome</keyword>
<dbReference type="VEuPathDB" id="VectorBase:GPAI008321"/>
<proteinExistence type="predicted"/>
<evidence type="ECO:0000256" key="1">
    <source>
        <dbReference type="SAM" id="SignalP"/>
    </source>
</evidence>
<protein>
    <submittedName>
        <fullName evidence="2">Uncharacterized protein</fullName>
    </submittedName>
</protein>
<feature type="signal peptide" evidence="1">
    <location>
        <begin position="1"/>
        <end position="16"/>
    </location>
</feature>
<keyword evidence="1" id="KW-0732">Signal</keyword>